<sequence>MDKTWTIQKRILAFRVFDDAHTADNIYKNMKLIFEEYKIESKLFSIGFDNTSNNTAAIPALIELCKPYFNSKFFHQRCVCHVLNLCVQKGLEILQAFIKPIKEALSYLWKHPNVMKAWVRFCKQAGQCMGRLPMHLGLMSLSVQCYAWAHALALCWICVGRYPCNGLGRFFRVPIRGYNRG</sequence>
<evidence type="ECO:0000313" key="6">
    <source>
        <dbReference type="EMBL" id="KAK2663145.1"/>
    </source>
</evidence>
<keyword evidence="2" id="KW-0479">Metal-binding</keyword>
<keyword evidence="3" id="KW-0863">Zinc-finger</keyword>
<evidence type="ECO:0000256" key="3">
    <source>
        <dbReference type="ARBA" id="ARBA00022771"/>
    </source>
</evidence>
<evidence type="ECO:0008006" key="8">
    <source>
        <dbReference type="Google" id="ProtNLM"/>
    </source>
</evidence>
<proteinExistence type="predicted"/>
<accession>A0AAE0CTN3</accession>
<dbReference type="PANTHER" id="PTHR46481:SF10">
    <property type="entry name" value="ZINC FINGER BED DOMAIN-CONTAINING PROTEIN 39"/>
    <property type="match status" value="1"/>
</dbReference>
<evidence type="ECO:0000313" key="7">
    <source>
        <dbReference type="Proteomes" id="UP001280121"/>
    </source>
</evidence>
<dbReference type="Proteomes" id="UP001280121">
    <property type="component" value="Unassembled WGS sequence"/>
</dbReference>
<dbReference type="SUPFAM" id="SSF53098">
    <property type="entry name" value="Ribonuclease H-like"/>
    <property type="match status" value="1"/>
</dbReference>
<dbReference type="InterPro" id="IPR012337">
    <property type="entry name" value="RNaseH-like_sf"/>
</dbReference>
<dbReference type="GO" id="GO:0008270">
    <property type="term" value="F:zinc ion binding"/>
    <property type="evidence" value="ECO:0007669"/>
    <property type="project" value="UniProtKB-KW"/>
</dbReference>
<evidence type="ECO:0000256" key="4">
    <source>
        <dbReference type="ARBA" id="ARBA00022833"/>
    </source>
</evidence>
<reference evidence="6" key="1">
    <citation type="journal article" date="2023" name="Plant J.">
        <title>Genome sequences and population genomics provide insights into the demographic history, inbreeding, and mutation load of two 'living fossil' tree species of Dipteronia.</title>
        <authorList>
            <person name="Feng Y."/>
            <person name="Comes H.P."/>
            <person name="Chen J."/>
            <person name="Zhu S."/>
            <person name="Lu R."/>
            <person name="Zhang X."/>
            <person name="Li P."/>
            <person name="Qiu J."/>
            <person name="Olsen K.M."/>
            <person name="Qiu Y."/>
        </authorList>
    </citation>
    <scope>NUCLEOTIDE SEQUENCE</scope>
    <source>
        <strain evidence="6">KIB01</strain>
    </source>
</reference>
<comment type="caution">
    <text evidence="6">The sequence shown here is derived from an EMBL/GenBank/DDBJ whole genome shotgun (WGS) entry which is preliminary data.</text>
</comment>
<dbReference type="GO" id="GO:0005634">
    <property type="term" value="C:nucleus"/>
    <property type="evidence" value="ECO:0007669"/>
    <property type="project" value="UniProtKB-SubCell"/>
</dbReference>
<gene>
    <name evidence="6" type="ORF">Ddye_001719</name>
</gene>
<evidence type="ECO:0000256" key="2">
    <source>
        <dbReference type="ARBA" id="ARBA00022723"/>
    </source>
</evidence>
<evidence type="ECO:0000256" key="1">
    <source>
        <dbReference type="ARBA" id="ARBA00004123"/>
    </source>
</evidence>
<dbReference type="InterPro" id="IPR052035">
    <property type="entry name" value="ZnF_BED_domain_contain"/>
</dbReference>
<comment type="subcellular location">
    <subcellularLocation>
        <location evidence="1">Nucleus</location>
    </subcellularLocation>
</comment>
<name>A0AAE0CTN3_9ROSI</name>
<evidence type="ECO:0000256" key="5">
    <source>
        <dbReference type="ARBA" id="ARBA00023242"/>
    </source>
</evidence>
<dbReference type="EMBL" id="JANJYI010000001">
    <property type="protein sequence ID" value="KAK2663145.1"/>
    <property type="molecule type" value="Genomic_DNA"/>
</dbReference>
<keyword evidence="4" id="KW-0862">Zinc</keyword>
<keyword evidence="5" id="KW-0539">Nucleus</keyword>
<dbReference type="PANTHER" id="PTHR46481">
    <property type="entry name" value="ZINC FINGER BED DOMAIN-CONTAINING PROTEIN 4"/>
    <property type="match status" value="1"/>
</dbReference>
<keyword evidence="7" id="KW-1185">Reference proteome</keyword>
<protein>
    <recommendedName>
        <fullName evidence="8">DUF659 domain-containing protein</fullName>
    </recommendedName>
</protein>
<organism evidence="6 7">
    <name type="scientific">Dipteronia dyeriana</name>
    <dbReference type="NCBI Taxonomy" id="168575"/>
    <lineage>
        <taxon>Eukaryota</taxon>
        <taxon>Viridiplantae</taxon>
        <taxon>Streptophyta</taxon>
        <taxon>Embryophyta</taxon>
        <taxon>Tracheophyta</taxon>
        <taxon>Spermatophyta</taxon>
        <taxon>Magnoliopsida</taxon>
        <taxon>eudicotyledons</taxon>
        <taxon>Gunneridae</taxon>
        <taxon>Pentapetalae</taxon>
        <taxon>rosids</taxon>
        <taxon>malvids</taxon>
        <taxon>Sapindales</taxon>
        <taxon>Sapindaceae</taxon>
        <taxon>Hippocastanoideae</taxon>
        <taxon>Acereae</taxon>
        <taxon>Dipteronia</taxon>
    </lineage>
</organism>
<dbReference type="AlphaFoldDB" id="A0AAE0CTN3"/>